<sequence length="343" mass="38186">MARAGVLLALGVFAAVAACNEKIELDGLTVIPEFSEPICGGTLEKMERRLDWLVEVTGVPRADRPIKVYWTRHIDTEKCGQRSSCTDRRGRIYSTLEGFTHELVHGHLNRFEYQRPWLAEGLAFMLEDGINSPPSAFVSPAELLAVQRAGELDYFAAGNFVRVLRETYGTERLMRLYALSEDTTYAEAKRAFDSALGESFDEVSESYATPYTVWRIGSPDCDYPEMERDGDTWRRRFHGECDDPDSIGPYFGPWSGFTPQLTTSAVFETEDAGTYVATAAGTDINVTVTSCDLSAQRSKTGSDVEVALFLDPGRHRITVRIDLDTPQDVDVVVQPLAFDRAPP</sequence>
<evidence type="ECO:0000256" key="1">
    <source>
        <dbReference type="SAM" id="SignalP"/>
    </source>
</evidence>
<dbReference type="EMBL" id="JAQNDN010000005">
    <property type="protein sequence ID" value="MDC0668826.1"/>
    <property type="molecule type" value="Genomic_DNA"/>
</dbReference>
<keyword evidence="3" id="KW-1185">Reference proteome</keyword>
<reference evidence="2 3" key="1">
    <citation type="submission" date="2022-11" db="EMBL/GenBank/DDBJ databases">
        <title>Minimal conservation of predation-associated metabolite biosynthetic gene clusters underscores biosynthetic potential of Myxococcota including descriptions for ten novel species: Archangium lansinium sp. nov., Myxococcus landrumus sp. nov., Nannocystis bai.</title>
        <authorList>
            <person name="Ahearne A."/>
            <person name="Stevens C."/>
            <person name="Dowd S."/>
        </authorList>
    </citation>
    <scope>NUCLEOTIDE SEQUENCE [LARGE SCALE GENOMIC DNA]</scope>
    <source>
        <strain evidence="2 3">NCELM</strain>
    </source>
</reference>
<name>A0ABT5B729_9BACT</name>
<keyword evidence="1" id="KW-0732">Signal</keyword>
<accession>A0ABT5B729</accession>
<proteinExistence type="predicted"/>
<dbReference type="Proteomes" id="UP001217838">
    <property type="component" value="Unassembled WGS sequence"/>
</dbReference>
<feature type="signal peptide" evidence="1">
    <location>
        <begin position="1"/>
        <end position="17"/>
    </location>
</feature>
<dbReference type="RefSeq" id="WP_271998345.1">
    <property type="nucleotide sequence ID" value="NZ_JAQNDN010000005.1"/>
</dbReference>
<organism evidence="2 3">
    <name type="scientific">Nannocystis radixulma</name>
    <dbReference type="NCBI Taxonomy" id="2995305"/>
    <lineage>
        <taxon>Bacteria</taxon>
        <taxon>Pseudomonadati</taxon>
        <taxon>Myxococcota</taxon>
        <taxon>Polyangia</taxon>
        <taxon>Nannocystales</taxon>
        <taxon>Nannocystaceae</taxon>
        <taxon>Nannocystis</taxon>
    </lineage>
</organism>
<feature type="chain" id="PRO_5046429662" description="Lipoprotein" evidence="1">
    <location>
        <begin position="18"/>
        <end position="343"/>
    </location>
</feature>
<dbReference type="PROSITE" id="PS51257">
    <property type="entry name" value="PROKAR_LIPOPROTEIN"/>
    <property type="match status" value="1"/>
</dbReference>
<evidence type="ECO:0000313" key="2">
    <source>
        <dbReference type="EMBL" id="MDC0668826.1"/>
    </source>
</evidence>
<evidence type="ECO:0008006" key="4">
    <source>
        <dbReference type="Google" id="ProtNLM"/>
    </source>
</evidence>
<protein>
    <recommendedName>
        <fullName evidence="4">Lipoprotein</fullName>
    </recommendedName>
</protein>
<gene>
    <name evidence="2" type="ORF">POL58_13815</name>
</gene>
<comment type="caution">
    <text evidence="2">The sequence shown here is derived from an EMBL/GenBank/DDBJ whole genome shotgun (WGS) entry which is preliminary data.</text>
</comment>
<evidence type="ECO:0000313" key="3">
    <source>
        <dbReference type="Proteomes" id="UP001217838"/>
    </source>
</evidence>